<evidence type="ECO:0000256" key="1">
    <source>
        <dbReference type="ARBA" id="ARBA00006745"/>
    </source>
</evidence>
<dbReference type="Pfam" id="PF01979">
    <property type="entry name" value="Amidohydro_1"/>
    <property type="match status" value="1"/>
</dbReference>
<feature type="domain" description="Amidohydrolase-related" evidence="3">
    <location>
        <begin position="57"/>
        <end position="431"/>
    </location>
</feature>
<dbReference type="NCBIfam" id="NF006056">
    <property type="entry name" value="PRK08204.1"/>
    <property type="match status" value="1"/>
</dbReference>
<name>A0ABV7KZN4_9PROT</name>
<keyword evidence="5" id="KW-1185">Reference proteome</keyword>
<protein>
    <submittedName>
        <fullName evidence="4">Amidohydrolase family protein</fullName>
    </submittedName>
</protein>
<gene>
    <name evidence="4" type="ORF">ACFOGJ_09410</name>
</gene>
<comment type="similarity">
    <text evidence="1">Belongs to the metallo-dependent hydrolases superfamily. ATZ/TRZ family.</text>
</comment>
<dbReference type="PANTHER" id="PTHR43794:SF11">
    <property type="entry name" value="AMIDOHYDROLASE-RELATED DOMAIN-CONTAINING PROTEIN"/>
    <property type="match status" value="1"/>
</dbReference>
<dbReference type="PANTHER" id="PTHR43794">
    <property type="entry name" value="AMINOHYDROLASE SSNA-RELATED"/>
    <property type="match status" value="1"/>
</dbReference>
<dbReference type="InterPro" id="IPR032466">
    <property type="entry name" value="Metal_Hydrolase"/>
</dbReference>
<proteinExistence type="inferred from homology"/>
<sequence length="488" mass="53150">MQDRPFLIRGAAVLSMDPAIGDLPAGDILVQGDRIAAIGHCLDAPEGAEILDAAEMIAVPGFVDTHRHVWQTQLRSVATDWSLCDYTINMRSVFASFYQPEDVWLGNHIGALEALNAGITSVVDHCHIVNSPEHADAAVQGHRDAGIGGVFCYGMFRNARHHPGAPIDVAELIGEMWGDVEDWRFADAERLRGNGFGAHDRLRFGLATNEFELKPYDEVQAELRRVIAMEPQRISMHAGMGALAKDNRMVKHFLADGLLDERALFVHGGGFTDEELRILADHGCAISATPDTEMQMAMGHPVAYRFADAGGRASLGIDIVSNIGGDMFSQMRLMLQAHRAWLNAWAEQDGRTPGTVTVQARSILEMATIGGARAIGMDDCLGSLSPGKFADIALIDTRAINMTPMIDPVGAVIFYANPSNVDTVLAGGRIVKRGGQLTGIDWPALRRRLIASSDRVLSKAQRIPLEKIQALWTAPWYFDRRAAIEAVS</sequence>
<organism evidence="4 5">
    <name type="scientific">Marinibaculum pumilum</name>
    <dbReference type="NCBI Taxonomy" id="1766165"/>
    <lineage>
        <taxon>Bacteria</taxon>
        <taxon>Pseudomonadati</taxon>
        <taxon>Pseudomonadota</taxon>
        <taxon>Alphaproteobacteria</taxon>
        <taxon>Rhodospirillales</taxon>
        <taxon>Rhodospirillaceae</taxon>
        <taxon>Marinibaculum</taxon>
    </lineage>
</organism>
<comment type="caution">
    <text evidence="4">The sequence shown here is derived from an EMBL/GenBank/DDBJ whole genome shotgun (WGS) entry which is preliminary data.</text>
</comment>
<dbReference type="SUPFAM" id="SSF51338">
    <property type="entry name" value="Composite domain of metallo-dependent hydrolases"/>
    <property type="match status" value="2"/>
</dbReference>
<keyword evidence="2" id="KW-0378">Hydrolase</keyword>
<dbReference type="InterPro" id="IPR006680">
    <property type="entry name" value="Amidohydro-rel"/>
</dbReference>
<dbReference type="Gene3D" id="2.30.40.10">
    <property type="entry name" value="Urease, subunit C, domain 1"/>
    <property type="match status" value="1"/>
</dbReference>
<evidence type="ECO:0000313" key="5">
    <source>
        <dbReference type="Proteomes" id="UP001595528"/>
    </source>
</evidence>
<dbReference type="Proteomes" id="UP001595528">
    <property type="component" value="Unassembled WGS sequence"/>
</dbReference>
<evidence type="ECO:0000313" key="4">
    <source>
        <dbReference type="EMBL" id="MFC3227447.1"/>
    </source>
</evidence>
<reference evidence="5" key="1">
    <citation type="journal article" date="2019" name="Int. J. Syst. Evol. Microbiol.">
        <title>The Global Catalogue of Microorganisms (GCM) 10K type strain sequencing project: providing services to taxonomists for standard genome sequencing and annotation.</title>
        <authorList>
            <consortium name="The Broad Institute Genomics Platform"/>
            <consortium name="The Broad Institute Genome Sequencing Center for Infectious Disease"/>
            <person name="Wu L."/>
            <person name="Ma J."/>
        </authorList>
    </citation>
    <scope>NUCLEOTIDE SEQUENCE [LARGE SCALE GENOMIC DNA]</scope>
    <source>
        <strain evidence="5">KCTC 42964</strain>
    </source>
</reference>
<evidence type="ECO:0000259" key="3">
    <source>
        <dbReference type="Pfam" id="PF01979"/>
    </source>
</evidence>
<dbReference type="Gene3D" id="3.20.20.140">
    <property type="entry name" value="Metal-dependent hydrolases"/>
    <property type="match status" value="1"/>
</dbReference>
<dbReference type="SUPFAM" id="SSF51556">
    <property type="entry name" value="Metallo-dependent hydrolases"/>
    <property type="match status" value="1"/>
</dbReference>
<accession>A0ABV7KZN4</accession>
<dbReference type="InterPro" id="IPR011059">
    <property type="entry name" value="Metal-dep_hydrolase_composite"/>
</dbReference>
<evidence type="ECO:0000256" key="2">
    <source>
        <dbReference type="ARBA" id="ARBA00022801"/>
    </source>
</evidence>
<dbReference type="RefSeq" id="WP_379899615.1">
    <property type="nucleotide sequence ID" value="NZ_JBHRTR010000023.1"/>
</dbReference>
<dbReference type="EMBL" id="JBHRTR010000023">
    <property type="protein sequence ID" value="MFC3227447.1"/>
    <property type="molecule type" value="Genomic_DNA"/>
</dbReference>
<dbReference type="InterPro" id="IPR050287">
    <property type="entry name" value="MTA/SAH_deaminase"/>
</dbReference>